<evidence type="ECO:0000313" key="6">
    <source>
        <dbReference type="Proteomes" id="UP000334990"/>
    </source>
</evidence>
<reference evidence="5 6" key="1">
    <citation type="submission" date="2019-10" db="EMBL/GenBank/DDBJ databases">
        <title>Whole genome shotgun sequence of Acrocarpospora corrugata NBRC 13972.</title>
        <authorList>
            <person name="Ichikawa N."/>
            <person name="Kimura A."/>
            <person name="Kitahashi Y."/>
            <person name="Komaki H."/>
            <person name="Oguchi A."/>
        </authorList>
    </citation>
    <scope>NUCLEOTIDE SEQUENCE [LARGE SCALE GENOMIC DNA]</scope>
    <source>
        <strain evidence="5 6">NBRC 13972</strain>
    </source>
</reference>
<evidence type="ECO:0000313" key="5">
    <source>
        <dbReference type="EMBL" id="GES00585.1"/>
    </source>
</evidence>
<dbReference type="NCBIfam" id="NF006100">
    <property type="entry name" value="PRK08252.1"/>
    <property type="match status" value="1"/>
</dbReference>
<dbReference type="PANTHER" id="PTHR11941">
    <property type="entry name" value="ENOYL-COA HYDRATASE-RELATED"/>
    <property type="match status" value="1"/>
</dbReference>
<dbReference type="Gene3D" id="1.10.12.10">
    <property type="entry name" value="Lyase 2-enoyl-coa Hydratase, Chain A, domain 2"/>
    <property type="match status" value="1"/>
</dbReference>
<protein>
    <submittedName>
        <fullName evidence="5">Enoyl CoA dehydratase/isomerase</fullName>
    </submittedName>
</protein>
<dbReference type="CDD" id="cd06558">
    <property type="entry name" value="crotonase-like"/>
    <property type="match status" value="1"/>
</dbReference>
<dbReference type="InterPro" id="IPR001753">
    <property type="entry name" value="Enoyl-CoA_hydra/iso"/>
</dbReference>
<keyword evidence="6" id="KW-1185">Reference proteome</keyword>
<keyword evidence="5" id="KW-0413">Isomerase</keyword>
<name>A0A5M3VUW6_9ACTN</name>
<dbReference type="RefSeq" id="WP_155336912.1">
    <property type="nucleotide sequence ID" value="NZ_BAAABN010000014.1"/>
</dbReference>
<dbReference type="InterPro" id="IPR029045">
    <property type="entry name" value="ClpP/crotonase-like_dom_sf"/>
</dbReference>
<organism evidence="5 6">
    <name type="scientific">Acrocarpospora corrugata</name>
    <dbReference type="NCBI Taxonomy" id="35763"/>
    <lineage>
        <taxon>Bacteria</taxon>
        <taxon>Bacillati</taxon>
        <taxon>Actinomycetota</taxon>
        <taxon>Actinomycetes</taxon>
        <taxon>Streptosporangiales</taxon>
        <taxon>Streptosporangiaceae</taxon>
        <taxon>Acrocarpospora</taxon>
    </lineage>
</organism>
<evidence type="ECO:0000256" key="1">
    <source>
        <dbReference type="ARBA" id="ARBA00005254"/>
    </source>
</evidence>
<dbReference type="SUPFAM" id="SSF52096">
    <property type="entry name" value="ClpP/crotonase"/>
    <property type="match status" value="1"/>
</dbReference>
<dbReference type="GO" id="GO:0016829">
    <property type="term" value="F:lyase activity"/>
    <property type="evidence" value="ECO:0007669"/>
    <property type="project" value="UniProtKB-KW"/>
</dbReference>
<proteinExistence type="inferred from homology"/>
<sequence>MSDEVLVETDGGVAVITINRPKARNAVNGAVARGIAAAVDELDGRADVAALVLTGAGGTFCAGMDLKGFLTGDFPMLEGRGFGGLVESPPKKPLVAAVEGYALAGGFELALACDLVVASEEAKFGLPEPKRGLVAAAGGIMRLPRRIPYHVAMEIALTGDHYPAARLYELGLVNRVTPAGEALAGALELARKIAANAPLALAATKKIILESQDWPTGEMFANQSAIVNPIFGSKDAMEGAAAFAEKRAPNWRGE</sequence>
<keyword evidence="2" id="KW-0443">Lipid metabolism</keyword>
<keyword evidence="3" id="KW-0456">Lyase</keyword>
<dbReference type="Proteomes" id="UP000334990">
    <property type="component" value="Unassembled WGS sequence"/>
</dbReference>
<comment type="similarity">
    <text evidence="1 4">Belongs to the enoyl-CoA hydratase/isomerase family.</text>
</comment>
<evidence type="ECO:0000256" key="4">
    <source>
        <dbReference type="RuleBase" id="RU003707"/>
    </source>
</evidence>
<dbReference type="PROSITE" id="PS00166">
    <property type="entry name" value="ENOYL_COA_HYDRATASE"/>
    <property type="match status" value="1"/>
</dbReference>
<dbReference type="Gene3D" id="3.90.226.10">
    <property type="entry name" value="2-enoyl-CoA Hydratase, Chain A, domain 1"/>
    <property type="match status" value="1"/>
</dbReference>
<gene>
    <name evidence="5" type="ORF">Acor_26490</name>
</gene>
<dbReference type="PANTHER" id="PTHR11941:SF169">
    <property type="entry name" value="(7AS)-7A-METHYL-1,5-DIOXO-2,3,5,6,7,7A-HEXAHYDRO-1H-INDENE-CARBOXYL-COA HYDROLASE"/>
    <property type="match status" value="1"/>
</dbReference>
<accession>A0A5M3VUW6</accession>
<evidence type="ECO:0000256" key="2">
    <source>
        <dbReference type="ARBA" id="ARBA00023098"/>
    </source>
</evidence>
<dbReference type="AlphaFoldDB" id="A0A5M3VUW6"/>
<comment type="caution">
    <text evidence="5">The sequence shown here is derived from an EMBL/GenBank/DDBJ whole genome shotgun (WGS) entry which is preliminary data.</text>
</comment>
<dbReference type="InterPro" id="IPR014748">
    <property type="entry name" value="Enoyl-CoA_hydra_C"/>
</dbReference>
<dbReference type="OrthoDB" id="4284283at2"/>
<dbReference type="GO" id="GO:0016853">
    <property type="term" value="F:isomerase activity"/>
    <property type="evidence" value="ECO:0007669"/>
    <property type="project" value="UniProtKB-KW"/>
</dbReference>
<evidence type="ECO:0000256" key="3">
    <source>
        <dbReference type="ARBA" id="ARBA00023239"/>
    </source>
</evidence>
<dbReference type="InterPro" id="IPR018376">
    <property type="entry name" value="Enoyl-CoA_hyd/isom_CS"/>
</dbReference>
<dbReference type="Pfam" id="PF00378">
    <property type="entry name" value="ECH_1"/>
    <property type="match status" value="1"/>
</dbReference>
<dbReference type="EMBL" id="BLAD01000045">
    <property type="protein sequence ID" value="GES00585.1"/>
    <property type="molecule type" value="Genomic_DNA"/>
</dbReference>
<dbReference type="GO" id="GO:0006635">
    <property type="term" value="P:fatty acid beta-oxidation"/>
    <property type="evidence" value="ECO:0007669"/>
    <property type="project" value="TreeGrafter"/>
</dbReference>